<dbReference type="InterPro" id="IPR011249">
    <property type="entry name" value="Metalloenz_LuxS/M16"/>
</dbReference>
<dbReference type="Pfam" id="PF05193">
    <property type="entry name" value="Peptidase_M16_C"/>
    <property type="match status" value="1"/>
</dbReference>
<reference evidence="5 6" key="1">
    <citation type="journal article" date="2016" name="Nat. Commun.">
        <title>Thousands of microbial genomes shed light on interconnected biogeochemical processes in an aquifer system.</title>
        <authorList>
            <person name="Anantharaman K."/>
            <person name="Brown C.T."/>
            <person name="Hug L.A."/>
            <person name="Sharon I."/>
            <person name="Castelle C.J."/>
            <person name="Probst A.J."/>
            <person name="Thomas B.C."/>
            <person name="Singh A."/>
            <person name="Wilkins M.J."/>
            <person name="Karaoz U."/>
            <person name="Brodie E.L."/>
            <person name="Williams K.H."/>
            <person name="Hubbard S.S."/>
            <person name="Banfield J.F."/>
        </authorList>
    </citation>
    <scope>NUCLEOTIDE SEQUENCE [LARGE SCALE GENOMIC DNA]</scope>
</reference>
<dbReference type="GO" id="GO:0004222">
    <property type="term" value="F:metalloendopeptidase activity"/>
    <property type="evidence" value="ECO:0007669"/>
    <property type="project" value="InterPro"/>
</dbReference>
<feature type="non-terminal residue" evidence="5">
    <location>
        <position position="405"/>
    </location>
</feature>
<evidence type="ECO:0000259" key="4">
    <source>
        <dbReference type="Pfam" id="PF05193"/>
    </source>
</evidence>
<dbReference type="InterPro" id="IPR050361">
    <property type="entry name" value="MPP/UQCRC_Complex"/>
</dbReference>
<dbReference type="Gene3D" id="3.30.830.10">
    <property type="entry name" value="Metalloenzyme, LuxS/M16 peptidase-like"/>
    <property type="match status" value="2"/>
</dbReference>
<dbReference type="InterPro" id="IPR007863">
    <property type="entry name" value="Peptidase_M16_C"/>
</dbReference>
<dbReference type="Proteomes" id="UP000179059">
    <property type="component" value="Unassembled WGS sequence"/>
</dbReference>
<feature type="domain" description="Peptidase M16 C-terminal" evidence="4">
    <location>
        <begin position="166"/>
        <end position="339"/>
    </location>
</feature>
<evidence type="ECO:0000256" key="1">
    <source>
        <dbReference type="ARBA" id="ARBA00007261"/>
    </source>
</evidence>
<dbReference type="SUPFAM" id="SSF63411">
    <property type="entry name" value="LuxS/MPP-like metallohydrolase"/>
    <property type="match status" value="2"/>
</dbReference>
<dbReference type="GO" id="GO:0046872">
    <property type="term" value="F:metal ion binding"/>
    <property type="evidence" value="ECO:0007669"/>
    <property type="project" value="InterPro"/>
</dbReference>
<dbReference type="PANTHER" id="PTHR11851">
    <property type="entry name" value="METALLOPROTEASE"/>
    <property type="match status" value="1"/>
</dbReference>
<dbReference type="GO" id="GO:0006508">
    <property type="term" value="P:proteolysis"/>
    <property type="evidence" value="ECO:0007669"/>
    <property type="project" value="InterPro"/>
</dbReference>
<dbReference type="InterPro" id="IPR001431">
    <property type="entry name" value="Pept_M16_Zn_BS"/>
</dbReference>
<dbReference type="EMBL" id="MHKX01000025">
    <property type="protein sequence ID" value="OGY97729.1"/>
    <property type="molecule type" value="Genomic_DNA"/>
</dbReference>
<accession>A0A1G2CAB6</accession>
<proteinExistence type="inferred from homology"/>
<evidence type="ECO:0000256" key="2">
    <source>
        <dbReference type="RuleBase" id="RU004447"/>
    </source>
</evidence>
<evidence type="ECO:0000313" key="6">
    <source>
        <dbReference type="Proteomes" id="UP000179059"/>
    </source>
</evidence>
<dbReference type="Pfam" id="PF00675">
    <property type="entry name" value="Peptidase_M16"/>
    <property type="match status" value="1"/>
</dbReference>
<dbReference type="STRING" id="1798647.A2855_00820"/>
<dbReference type="PROSITE" id="PS00143">
    <property type="entry name" value="INSULINASE"/>
    <property type="match status" value="1"/>
</dbReference>
<dbReference type="PANTHER" id="PTHR11851:SF49">
    <property type="entry name" value="MITOCHONDRIAL-PROCESSING PEPTIDASE SUBUNIT ALPHA"/>
    <property type="match status" value="1"/>
</dbReference>
<organism evidence="5 6">
    <name type="scientific">Candidatus Liptonbacteria bacterium RIFCSPHIGHO2_01_FULL_57_28</name>
    <dbReference type="NCBI Taxonomy" id="1798647"/>
    <lineage>
        <taxon>Bacteria</taxon>
        <taxon>Candidatus Liptoniibacteriota</taxon>
    </lineage>
</organism>
<sequence length="405" mass="44661">MVKKITLANGLRVVLAPAPGPAATALILVGTGSEYEAARVSGISHFLEHMVFKGTHKRPRAGQISEELDALGAAYNAFTSQECTGYWAKAASKKLPQLLTLLADLYLDPTFDAKEIEKERGVIIEEINMYEDMPMRKVHNEFTELLYGDQPAGRPVAGKKDVVLRLKRKDFVHYRGATYSPKNTVVVVAGNFSAARVTKLAKSLFSRVPAKKAPKKTAPKEAQRVPAVRLAYKKSDQSHLVLGVRTFSMFDPRRYTLELLAHLMGGGMSSRLFQRIREELGAAYYVRAESDLGHDHGFFAISAGVNNPKLSEVVTAILAECTRLIKEPVPANELRRVKDHLLGTFLLGLETSDEIAGFYGDQELAKRKTLTPSEVSARIETVKAKDIQKLAGEIFRNDALNLAVI</sequence>
<evidence type="ECO:0008006" key="7">
    <source>
        <dbReference type="Google" id="ProtNLM"/>
    </source>
</evidence>
<dbReference type="InterPro" id="IPR011765">
    <property type="entry name" value="Pept_M16_N"/>
</dbReference>
<comment type="caution">
    <text evidence="5">The sequence shown here is derived from an EMBL/GenBank/DDBJ whole genome shotgun (WGS) entry which is preliminary data.</text>
</comment>
<comment type="similarity">
    <text evidence="1 2">Belongs to the peptidase M16 family.</text>
</comment>
<name>A0A1G2CAB6_9BACT</name>
<protein>
    <recommendedName>
        <fullName evidence="7">Peptidase M16</fullName>
    </recommendedName>
</protein>
<evidence type="ECO:0000313" key="5">
    <source>
        <dbReference type="EMBL" id="OGY97729.1"/>
    </source>
</evidence>
<gene>
    <name evidence="5" type="ORF">A2855_00820</name>
</gene>
<feature type="domain" description="Peptidase M16 N-terminal" evidence="3">
    <location>
        <begin position="13"/>
        <end position="158"/>
    </location>
</feature>
<evidence type="ECO:0000259" key="3">
    <source>
        <dbReference type="Pfam" id="PF00675"/>
    </source>
</evidence>
<dbReference type="AlphaFoldDB" id="A0A1G2CAB6"/>